<sequence>MKEYFQKYSAAIGFVLRFLIVYAALTALYNWFIASAAPYPDQITTWVTEQSEWILEYSPYHIRMVLDDTDPFYRVMINDTYAARIIEGCNSVSVLILFVTFIIAFRGSWKHTVLYSLGGIVLLYLTNLFRIVILTMGVYKYPEYTEILHQLVFPAIIYGAMFILWIIWVKKFTKA</sequence>
<dbReference type="Proteomes" id="UP000199138">
    <property type="component" value="Unassembled WGS sequence"/>
</dbReference>
<dbReference type="NCBIfam" id="TIGR04178">
    <property type="entry name" value="exo_archaeo"/>
    <property type="match status" value="1"/>
</dbReference>
<evidence type="ECO:0000256" key="2">
    <source>
        <dbReference type="ARBA" id="ARBA00022475"/>
    </source>
</evidence>
<gene>
    <name evidence="9" type="ORF">SAMN05216480_101460</name>
</gene>
<evidence type="ECO:0000256" key="3">
    <source>
        <dbReference type="ARBA" id="ARBA00022670"/>
    </source>
</evidence>
<dbReference type="Pfam" id="PF09721">
    <property type="entry name" value="Exosortase_EpsH"/>
    <property type="match status" value="1"/>
</dbReference>
<name>A0A1I7EZG4_9FLAO</name>
<evidence type="ECO:0000256" key="5">
    <source>
        <dbReference type="ARBA" id="ARBA00022801"/>
    </source>
</evidence>
<dbReference type="InterPro" id="IPR026392">
    <property type="entry name" value="Exo/Archaeosortase_dom"/>
</dbReference>
<feature type="transmembrane region" description="Helical" evidence="8">
    <location>
        <begin position="112"/>
        <end position="139"/>
    </location>
</feature>
<dbReference type="NCBIfam" id="TIGR04128">
    <property type="entry name" value="exoso_Fjoh_1448"/>
    <property type="match status" value="1"/>
</dbReference>
<evidence type="ECO:0000256" key="6">
    <source>
        <dbReference type="ARBA" id="ARBA00022989"/>
    </source>
</evidence>
<evidence type="ECO:0000256" key="8">
    <source>
        <dbReference type="SAM" id="Phobius"/>
    </source>
</evidence>
<evidence type="ECO:0000256" key="1">
    <source>
        <dbReference type="ARBA" id="ARBA00004651"/>
    </source>
</evidence>
<keyword evidence="2" id="KW-1003">Cell membrane</keyword>
<reference evidence="9 10" key="1">
    <citation type="submission" date="2016-10" db="EMBL/GenBank/DDBJ databases">
        <authorList>
            <person name="de Groot N.N."/>
        </authorList>
    </citation>
    <scope>NUCLEOTIDE SEQUENCE [LARGE SCALE GENOMIC DNA]</scope>
    <source>
        <strain evidence="9 10">CGMCC 1.12333</strain>
    </source>
</reference>
<feature type="transmembrane region" description="Helical" evidence="8">
    <location>
        <begin position="81"/>
        <end position="105"/>
    </location>
</feature>
<keyword evidence="6 8" id="KW-1133">Transmembrane helix</keyword>
<keyword evidence="10" id="KW-1185">Reference proteome</keyword>
<dbReference type="RefSeq" id="WP_177229053.1">
    <property type="nucleotide sequence ID" value="NZ_FPBK01000001.1"/>
</dbReference>
<feature type="transmembrane region" description="Helical" evidence="8">
    <location>
        <begin position="12"/>
        <end position="32"/>
    </location>
</feature>
<dbReference type="GO" id="GO:0005886">
    <property type="term" value="C:plasma membrane"/>
    <property type="evidence" value="ECO:0007669"/>
    <property type="project" value="UniProtKB-SubCell"/>
</dbReference>
<keyword evidence="3" id="KW-0645">Protease</keyword>
<dbReference type="STRING" id="1224947.SAMN05216480_101460"/>
<evidence type="ECO:0000256" key="4">
    <source>
        <dbReference type="ARBA" id="ARBA00022692"/>
    </source>
</evidence>
<keyword evidence="7 8" id="KW-0472">Membrane</keyword>
<protein>
    <submittedName>
        <fullName evidence="9">Exosortase family protein XrtF</fullName>
    </submittedName>
</protein>
<evidence type="ECO:0000313" key="10">
    <source>
        <dbReference type="Proteomes" id="UP000199138"/>
    </source>
</evidence>
<accession>A0A1I7EZG4</accession>
<proteinExistence type="predicted"/>
<dbReference type="AlphaFoldDB" id="A0A1I7EZG4"/>
<evidence type="ECO:0000313" key="9">
    <source>
        <dbReference type="EMBL" id="SFU29274.1"/>
    </source>
</evidence>
<dbReference type="InterPro" id="IPR019127">
    <property type="entry name" value="Exosortase"/>
</dbReference>
<keyword evidence="5" id="KW-0378">Hydrolase</keyword>
<organism evidence="9 10">
    <name type="scientific">Pustulibacterium marinum</name>
    <dbReference type="NCBI Taxonomy" id="1224947"/>
    <lineage>
        <taxon>Bacteria</taxon>
        <taxon>Pseudomonadati</taxon>
        <taxon>Bacteroidota</taxon>
        <taxon>Flavobacteriia</taxon>
        <taxon>Flavobacteriales</taxon>
        <taxon>Flavobacteriaceae</taxon>
        <taxon>Pustulibacterium</taxon>
    </lineage>
</organism>
<keyword evidence="4 8" id="KW-0812">Transmembrane</keyword>
<dbReference type="InterPro" id="IPR026323">
    <property type="entry name" value="Exosortase-related_prot_XrtF"/>
</dbReference>
<dbReference type="GO" id="GO:0008233">
    <property type="term" value="F:peptidase activity"/>
    <property type="evidence" value="ECO:0007669"/>
    <property type="project" value="UniProtKB-KW"/>
</dbReference>
<comment type="subcellular location">
    <subcellularLocation>
        <location evidence="1">Cell membrane</location>
        <topology evidence="1">Multi-pass membrane protein</topology>
    </subcellularLocation>
</comment>
<dbReference type="EMBL" id="FPBK01000001">
    <property type="protein sequence ID" value="SFU29274.1"/>
    <property type="molecule type" value="Genomic_DNA"/>
</dbReference>
<feature type="transmembrane region" description="Helical" evidence="8">
    <location>
        <begin position="151"/>
        <end position="169"/>
    </location>
</feature>
<dbReference type="GO" id="GO:0006508">
    <property type="term" value="P:proteolysis"/>
    <property type="evidence" value="ECO:0007669"/>
    <property type="project" value="UniProtKB-KW"/>
</dbReference>
<evidence type="ECO:0000256" key="7">
    <source>
        <dbReference type="ARBA" id="ARBA00023136"/>
    </source>
</evidence>